<evidence type="ECO:0000256" key="1">
    <source>
        <dbReference type="ARBA" id="ARBA00022729"/>
    </source>
</evidence>
<keyword evidence="7" id="KW-0255">Endonuclease</keyword>
<dbReference type="InterPro" id="IPR006558">
    <property type="entry name" value="LamG-like"/>
</dbReference>
<dbReference type="Gene3D" id="3.40.570.10">
    <property type="entry name" value="Extracellular Endonuclease, subunit A"/>
    <property type="match status" value="1"/>
</dbReference>
<feature type="domain" description="Laminin G" evidence="5">
    <location>
        <begin position="2177"/>
        <end position="2309"/>
    </location>
</feature>
<feature type="domain" description="LamG-like jellyroll fold" evidence="6">
    <location>
        <begin position="2177"/>
        <end position="2314"/>
    </location>
</feature>
<feature type="compositionally biased region" description="Polar residues" evidence="4">
    <location>
        <begin position="2152"/>
        <end position="2170"/>
    </location>
</feature>
<dbReference type="Pfam" id="PF25023">
    <property type="entry name" value="TEN_YD-shell"/>
    <property type="match status" value="1"/>
</dbReference>
<keyword evidence="8" id="KW-1185">Reference proteome</keyword>
<proteinExistence type="predicted"/>
<feature type="domain" description="LamG-like jellyroll fold" evidence="6">
    <location>
        <begin position="2400"/>
        <end position="2539"/>
    </location>
</feature>
<dbReference type="InterPro" id="IPR006530">
    <property type="entry name" value="YD"/>
</dbReference>
<evidence type="ECO:0000313" key="8">
    <source>
        <dbReference type="Proteomes" id="UP000730482"/>
    </source>
</evidence>
<reference evidence="7 8" key="1">
    <citation type="submission" date="2020-02" db="EMBL/GenBank/DDBJ databases">
        <title>Acidophilic actinobacteria isolated from forest soil.</title>
        <authorList>
            <person name="Golinska P."/>
        </authorList>
    </citation>
    <scope>NUCLEOTIDE SEQUENCE [LARGE SCALE GENOMIC DNA]</scope>
    <source>
        <strain evidence="7 8">NL8</strain>
    </source>
</reference>
<protein>
    <submittedName>
        <fullName evidence="7">DNA/RNA non-specific endonuclease</fullName>
    </submittedName>
</protein>
<dbReference type="InterPro" id="IPR013320">
    <property type="entry name" value="ConA-like_dom_sf"/>
</dbReference>
<dbReference type="NCBIfam" id="TIGR03696">
    <property type="entry name" value="Rhs_assc_core"/>
    <property type="match status" value="1"/>
</dbReference>
<dbReference type="Gene3D" id="2.180.10.10">
    <property type="entry name" value="RHS repeat-associated core"/>
    <property type="match status" value="4"/>
</dbReference>
<evidence type="ECO:0000256" key="2">
    <source>
        <dbReference type="ARBA" id="ARBA00022737"/>
    </source>
</evidence>
<dbReference type="RefSeq" id="WP_212010022.1">
    <property type="nucleotide sequence ID" value="NZ_JAAFYZ010000048.1"/>
</dbReference>
<dbReference type="SMART" id="SM00560">
    <property type="entry name" value="LamGL"/>
    <property type="match status" value="2"/>
</dbReference>
<comment type="caution">
    <text evidence="7">The sequence shown here is derived from an EMBL/GenBank/DDBJ whole genome shotgun (WGS) entry which is preliminary data.</text>
</comment>
<keyword evidence="2" id="KW-0677">Repeat</keyword>
<organism evidence="7 8">
    <name type="scientific">Catenulispora pinistramenti</name>
    <dbReference type="NCBI Taxonomy" id="2705254"/>
    <lineage>
        <taxon>Bacteria</taxon>
        <taxon>Bacillati</taxon>
        <taxon>Actinomycetota</taxon>
        <taxon>Actinomycetes</taxon>
        <taxon>Catenulisporales</taxon>
        <taxon>Catenulisporaceae</taxon>
        <taxon>Catenulispora</taxon>
    </lineage>
</organism>
<dbReference type="Proteomes" id="UP000730482">
    <property type="component" value="Unassembled WGS sequence"/>
</dbReference>
<feature type="region of interest" description="Disordered" evidence="4">
    <location>
        <begin position="108"/>
        <end position="149"/>
    </location>
</feature>
<dbReference type="InterPro" id="IPR056823">
    <property type="entry name" value="TEN-like_YD-shell"/>
</dbReference>
<feature type="domain" description="Laminin G" evidence="5">
    <location>
        <begin position="1405"/>
        <end position="1554"/>
    </location>
</feature>
<keyword evidence="1" id="KW-0732">Signal</keyword>
<accession>A0ABS5KQX7</accession>
<dbReference type="InterPro" id="IPR045351">
    <property type="entry name" value="DUF6531"/>
</dbReference>
<name>A0ABS5KQX7_9ACTN</name>
<dbReference type="NCBIfam" id="TIGR01643">
    <property type="entry name" value="YD_repeat_2x"/>
    <property type="match status" value="4"/>
</dbReference>
<dbReference type="SMART" id="SM00282">
    <property type="entry name" value="LamG"/>
    <property type="match status" value="3"/>
</dbReference>
<feature type="region of interest" description="Disordered" evidence="4">
    <location>
        <begin position="2152"/>
        <end position="2173"/>
    </location>
</feature>
<dbReference type="InterPro" id="IPR001791">
    <property type="entry name" value="Laminin_G"/>
</dbReference>
<evidence type="ECO:0000256" key="3">
    <source>
        <dbReference type="ARBA" id="ARBA00023157"/>
    </source>
</evidence>
<feature type="region of interest" description="Disordered" evidence="4">
    <location>
        <begin position="3396"/>
        <end position="3453"/>
    </location>
</feature>
<dbReference type="Pfam" id="PF13385">
    <property type="entry name" value="Laminin_G_3"/>
    <property type="match status" value="4"/>
</dbReference>
<feature type="region of interest" description="Disordered" evidence="4">
    <location>
        <begin position="3642"/>
        <end position="3670"/>
    </location>
</feature>
<feature type="region of interest" description="Disordered" evidence="4">
    <location>
        <begin position="2645"/>
        <end position="2673"/>
    </location>
</feature>
<dbReference type="SUPFAM" id="SSF49899">
    <property type="entry name" value="Concanavalin A-like lectins/glucanases"/>
    <property type="match status" value="4"/>
</dbReference>
<dbReference type="Pfam" id="PF05593">
    <property type="entry name" value="RHS_repeat"/>
    <property type="match status" value="7"/>
</dbReference>
<dbReference type="InterPro" id="IPR044929">
    <property type="entry name" value="DNA/RNA_non-sp_Endonuclease_sf"/>
</dbReference>
<keyword evidence="7" id="KW-0540">Nuclease</keyword>
<dbReference type="Gene3D" id="2.60.120.200">
    <property type="match status" value="4"/>
</dbReference>
<dbReference type="PANTHER" id="PTHR32305:SF15">
    <property type="entry name" value="PROTEIN RHSA-RELATED"/>
    <property type="match status" value="1"/>
</dbReference>
<dbReference type="GO" id="GO:0004519">
    <property type="term" value="F:endonuclease activity"/>
    <property type="evidence" value="ECO:0007669"/>
    <property type="project" value="UniProtKB-KW"/>
</dbReference>
<gene>
    <name evidence="7" type="ORF">KGQ19_16335</name>
</gene>
<keyword evidence="7" id="KW-0378">Hydrolase</keyword>
<dbReference type="InterPro" id="IPR031325">
    <property type="entry name" value="RHS_repeat"/>
</dbReference>
<feature type="domain" description="Laminin G" evidence="5">
    <location>
        <begin position="1118"/>
        <end position="1260"/>
    </location>
</feature>
<evidence type="ECO:0000256" key="4">
    <source>
        <dbReference type="SAM" id="MobiDB-lite"/>
    </source>
</evidence>
<dbReference type="PANTHER" id="PTHR32305">
    <property type="match status" value="1"/>
</dbReference>
<dbReference type="Pfam" id="PF20148">
    <property type="entry name" value="DUF6531"/>
    <property type="match status" value="1"/>
</dbReference>
<dbReference type="InterPro" id="IPR050708">
    <property type="entry name" value="T6SS_VgrG/RHS"/>
</dbReference>
<evidence type="ECO:0000259" key="5">
    <source>
        <dbReference type="SMART" id="SM00282"/>
    </source>
</evidence>
<evidence type="ECO:0000313" key="7">
    <source>
        <dbReference type="EMBL" id="MBS2548436.1"/>
    </source>
</evidence>
<feature type="compositionally biased region" description="Gly residues" evidence="4">
    <location>
        <begin position="3412"/>
        <end position="3438"/>
    </location>
</feature>
<dbReference type="InterPro" id="IPR022385">
    <property type="entry name" value="Rhs_assc_core"/>
</dbReference>
<feature type="region of interest" description="Disordered" evidence="4">
    <location>
        <begin position="3587"/>
        <end position="3614"/>
    </location>
</feature>
<keyword evidence="3" id="KW-1015">Disulfide bond</keyword>
<evidence type="ECO:0000259" key="6">
    <source>
        <dbReference type="SMART" id="SM00560"/>
    </source>
</evidence>
<dbReference type="CDD" id="cd00110">
    <property type="entry name" value="LamG"/>
    <property type="match status" value="1"/>
</dbReference>
<dbReference type="EMBL" id="JAAFYZ010000048">
    <property type="protein sequence ID" value="MBS2548436.1"/>
    <property type="molecule type" value="Genomic_DNA"/>
</dbReference>
<sequence length="3856" mass="400940">MTDSEALNYDQPANGALDKLHVLFGTWKTRAPMRVLGVRSIVRRSVARFGVVGLTVTVGLSPTLTQAAQVPGYVWGFSQSDHGGSPATPKQPSGTAVGKAHYVPASATRATSGAKGHPAGKSPYELPADKPHAKTSKPRTSDAPKAATPVATRAVTSAAAGKSSFDATASVRQDRMGNAQTAVFKNPDGTYTARLYPVRTQYQLPDASWAPIDLTLVVGADGRLHRRADSMDTSFAATADGPELMALNTDAKHGVSFSLASAQSVAGQTTGDAETYHGVAAGADLTLKTDVSGVKESLVLQNSSAPTTWIFPFQAKGLSAKLDTGTGDVDFVDANGATAIRVPHGSMTDSKIDPVSNDPAWSGGVTYSLVTYQGSPALQVSLDKAWLTDPRRVFPVTVDPTSMNDTADTFVETVDNTGNNEASPILKVGSYDGGSHKAASFLSFAYFQSMFSNDWIRGTWLNLYDAFDTTCRAENVYVSPVTGPWSAGAISEAANGYPGAPIGNAFGVAAFDKSPKCLGTSGTANWEQIGLDSSTFDHYAHGSSFYGLAVWADTTGSTTSWKEFASNHSANVPYLSVDYSPYAVLWGALPAWTTTPTALQGGAIQVPVENWGYDTWTPSNGYVLHWTQTNNANGDVLASGNAAMSSNIGPQQSGSVTLTLPPQPAGITVGVSLDMWAPGSVAFSSYLVPTEAFTYTGADIAPQIDGEAPASNVTLTSTPTLIAYGHDPDNYPSALQFGFWVCPSTATWPTGCISSGWLPDGQNGWKLPAGSLAYGKPYYWITQDYDGAATSWPSQPAWFTTAVDQPVVTSHLAQNTDNHGYDPESGNYTTAATDLTVPGSGMPLQVERTYNSLDPRTSGAFGASWSSVFDMQAAVDSDGTGNVVVTYPTGQAVRFGYNPDGSFTAPSGRFATLTANGSTGYTLVDKDGTTYVFSGASGASVFPVSSITDHSGHGESFTYTGGQVSTVTNLVSGRALHFTWGTPAGASSPHVASVATDPLSGTDQTTAITATYGYTGDDLTSFCLPKLQTGCTGYTYESGSHDRSVTLDADPDSYWRLDDPVGSSLASSQVIANEGSDNATSVSATFGAAGPTGTATAAGFDGSTSFVQLPNGQVEGTTYLTLQLWFKTSTTGVAQMLYATGHDPANTPNPGGGAMPVLYVGTNGKLYGHFWNNTVVSMTSYGTVTDGAWHQVVLTASGTSQALYVDGDLAGTESGQLANIDPYDIVGAGVFNNNGWPAAPGGNVWSHFNGQISDVAFYQRALSGTQVAQLYSAVKVPSSLLTQVKLPSGNIEAAPAYDTEIDRLTQVTDANGSVWGVGRATVSGTSSVYRSAVMGSSPYGYWRLGDAGGTTAADQTSGSVGQPSAYSNVTLGVQGPFGPNDNTAAQFNGTNSNLLLQTPVAAPRTPAAVEMWFSTTKPGVLLSASADAITATTTTNSYTPTLYVGTDGKLYGQFHESDNSSAPIVTSSPVTDGKWHHVVISTDGLMQELYLDGAQVGTMTGSGWIGDAGTRYMYVGAGFIGGKWPAQAHQSTTDATGYPSFFSGSVAEVAYYEHQLTPADVTAHFKAFGSSVSHTAPTMRVEITDPTGKPLTYTYDPFSGGRLLTASDALGATTTYGYDAAGFLNTVTDPNGDIVTTGHDIRGNTVSKTTCQSLAHGNCGTAYYTYYPDDTSTSLTPDPRNDQMTTFRDANSSDPSDPTYLTRYTYDAAGDLTSTTTPAVSGFPLGKTQTTVFTDGSAAFPAADSGNEPAGLIDHTATPNGAVTKYRYFHNGDVASVTDAAGLVTKYAYDAIGRVLAKTQISDTYPAGLVTSYTYDAASRVLTETDPATGDRVSGVTHTALTTTVYGPDGQATSVTVSDATGGDKSRQTINVYDSSDRLHTTTDPTGAVSTYGYDAYGNRSQVIDAAGNETDQLFDPDDRLLATTLHNYTGDPVHPSAATNLVRESRAYDPAGRLASVTDAMGRTTQYTYFDNGLLQKTFHPDPASTTGGGTVAEERIYDNVGNTTADCNFDCQTPASGNFYSGNSYTQNVYDASNLLTSSATKSGIDSDGYDILRDASYSYDPDDHQTAVTTSSTDNATVDTTDYTYDPLGRVTSKTVQDSNNAQSWSASLGGKWNLDDNSTATVPDGSVENHPGTLTGNVVWSSGMTGNSTSSAQFDGTPGESITTNGPAVDTSKPFTVSAWVYLNDTASDHPALTQDGTNGGVGFWLGYDHVLNAWCFTTDNGDTAIPLSSSSASSPAGSVQTGVWTHLVAAYDGTRVNLYVDGNWQSRADNWPTGFDTTGPVQIGGAPNGQSFSGNIEKVSIYNRSLSWNEIVALYDGAVSAGPGLNGLAGSWPLTSEYTYTAKDTSASGDQHGYDASPGYFEDILWSPEHGGSAVFDGANMALEANNTLNTGSGQSFTVTAWAKLTSTAGTADIVSQSGTQTSGFDLQYDSTDKAWSFSRATQDVANPTVVRAHASSPPALGVWTHLAGVYDATTNTLTLYVNGSLAGTATDTTPIASTGSLVIGRGQNNAAPAYWFAGKISGVQAYYRALSATEIGTIYSGGSLLKPTNVLTTTWTLDQRGLVVATTDPRGNAPEATKAGYTTTYTNDEAGRRVTTTLPTVNVETAGGAPVATHPMSQTGYDSFGDAVEAQDPNGNITATAFDGDGRTTGTTSPPYTAPGTTTAVTSTTTTDYTSIGQVKDVKDPLGNITSFTYDQLGDAATRTDPPIDGNTTGGVSHNVYYPDGQVQSSTDPTEAQSQATYDYMGRVATSTQIVRQPTAQADTTTYGYDSLGDVTSVKSPSGVTTGATYDAIGERLTSVDGAGNTTYYNYNETGLLNQMEFPDGTWQEVDYDLASRPVTETDYDANNAKIRSTSIGYDLAGNKIWTKDALNNQTTFAYDAADRLISQTEPVTANHSITTTYGYDAAGNSTRYTDGNGQPWTTTYNTWNTPESTIEPSTPAFPNLVDRTTTRTYDKSGRPATITEPGGVVIGRSFDALGDVTKETGTGAQAATADHTYGYDTAGRMTSVAAPGGTDAFTFDDRGNLMSASGPSGSSSFAYNADGAMTSRTDAAGAATYGYDTAGRLASVVDPLTGSTLTYGYNAMSQVSSIGYGTGGDVRTFGYDSLQELTSDTLKTSAGATVASIGYGYNLDGDLTTKNSTGFAGAATNTYTYDYAQRLTSWNNGAATVAYGYDDNSNRTAVGATTLTYDARNQLTSDGTNTYSYTARGTLAAKTPTTGTAEAYTFDAFDRMATDGGQTYTYDGLDRLMSAGTATGFAYSGTSNDLAADSAATYSRDPSGNLIGVSQSGVKTLAYNDRHGDLVGLFQGSGTALTASTAYDPLGAVTASNSQPSLGFQSGWTDKTTGKVNMASRWYDPATGQFASQDTITTSPNPMSANANTYGYGNGDPLDHFDPSGHTASLTGGDAGGDETVGGGGAGVGGGAGGGGGGVATIDTSTSDMPADQAGAEPLSQEEWAQLDAIEKGIVEDGKALNQNEEQVYSEGKAEFQGVARGEFEQDFYSLVESGEAIDNDPVQLLAQIRVAMGLPAFPDGGAEYSDVPACHGTACGKPASDSTRNTSCNTSCGGGGAFGAVFTFTPAQPPPPPTPTQYADKPAAHPKAPKLGQGSGIDYSPTIIAQVLTALVVQVTPEADAYSPQDAAATSNPASDLATGGTGDEESDDQCGNAAGGWVTYAPTGFGGRAQGGVACLTSRYIAAAPGSPTTEASAYGTPGYGAARAFSLAIGASNNPGQAINACHLIGAQLGGSGTDARNLATCSRAANAWPIGVQGFSNRMDTFEGKARSAINAGQTVIYSDVPRYWTDRSTIPYAFDLSATCAANCGAGAADFSVSVPNIIAGGNGQWYNLGMN</sequence>
<feature type="compositionally biased region" description="Low complexity" evidence="4">
    <location>
        <begin position="2654"/>
        <end position="2673"/>
    </location>
</feature>